<comment type="function">
    <text evidence="14">CRISPR (clustered regularly interspaced short palindromic repeat), is an adaptive immune system that provides protection against mobile genetic elements (viruses, transposable elements and conjugative plasmids). CRISPR clusters contain spacers, sequences complementary to antecedent mobile elements, and target invading nucleic acids. CRISPR clusters are transcribed and processed into CRISPR RNA (crRNA). Acts as a dsDNA endonuclease. Involved in the integration of spacer DNA into the CRISPR cassette.</text>
</comment>
<comment type="similarity">
    <text evidence="14">Belongs to the CRISPR-associated endonuclease Cas1 family.</text>
</comment>
<evidence type="ECO:0000256" key="1">
    <source>
        <dbReference type="ARBA" id="ARBA00022722"/>
    </source>
</evidence>
<feature type="binding site" evidence="14">
    <location>
        <position position="460"/>
    </location>
    <ligand>
        <name>Mn(2+)</name>
        <dbReference type="ChEBI" id="CHEBI:29035"/>
    </ligand>
</feature>
<dbReference type="InterPro" id="IPR011604">
    <property type="entry name" value="PDDEXK-like_dom_sf"/>
</dbReference>
<keyword evidence="7" id="KW-0408">Iron</keyword>
<comment type="cofactor">
    <cofactor evidence="14">
        <name>Mg(2+)</name>
        <dbReference type="ChEBI" id="CHEBI:18420"/>
    </cofactor>
    <cofactor evidence="14">
        <name>Mn(2+)</name>
        <dbReference type="ChEBI" id="CHEBI:29035"/>
    </cofactor>
</comment>
<evidence type="ECO:0000256" key="11">
    <source>
        <dbReference type="ARBA" id="ARBA00023211"/>
    </source>
</evidence>
<keyword evidence="8" id="KW-0411">Iron-sulfur</keyword>
<dbReference type="Gene3D" id="3.90.320.10">
    <property type="match status" value="1"/>
</dbReference>
<evidence type="ECO:0000256" key="9">
    <source>
        <dbReference type="ARBA" id="ARBA00023118"/>
    </source>
</evidence>
<keyword evidence="9 14" id="KW-0051">Antiviral defense</keyword>
<keyword evidence="1 14" id="KW-0540">Nuclease</keyword>
<evidence type="ECO:0000256" key="14">
    <source>
        <dbReference type="HAMAP-Rule" id="MF_01470"/>
    </source>
</evidence>
<dbReference type="Gene3D" id="3.100.10.20">
    <property type="entry name" value="CRISPR-associated endonuclease Cas1, N-terminal domain"/>
    <property type="match status" value="1"/>
</dbReference>
<evidence type="ECO:0000259" key="15">
    <source>
        <dbReference type="Pfam" id="PF01930"/>
    </source>
</evidence>
<keyword evidence="17" id="KW-1185">Reference proteome</keyword>
<evidence type="ECO:0000256" key="4">
    <source>
        <dbReference type="ARBA" id="ARBA00022801"/>
    </source>
</evidence>
<dbReference type="PANTHER" id="PTHR34353:SF2">
    <property type="entry name" value="CRISPR-ASSOCIATED ENDONUCLEASE CAS1 1"/>
    <property type="match status" value="1"/>
</dbReference>
<comment type="caution">
    <text evidence="16">The sequence shown here is derived from an EMBL/GenBank/DDBJ whole genome shotgun (WGS) entry which is preliminary data.</text>
</comment>
<evidence type="ECO:0000256" key="7">
    <source>
        <dbReference type="ARBA" id="ARBA00023004"/>
    </source>
</evidence>
<feature type="binding site" evidence="14">
    <location>
        <position position="389"/>
    </location>
    <ligand>
        <name>Mn(2+)</name>
        <dbReference type="ChEBI" id="CHEBI:29035"/>
    </ligand>
</feature>
<dbReference type="HAMAP" id="MF_01470">
    <property type="entry name" value="Cas1"/>
    <property type="match status" value="1"/>
</dbReference>
<keyword evidence="4 14" id="KW-0378">Hydrolase</keyword>
<dbReference type="InterPro" id="IPR042206">
    <property type="entry name" value="CRISPR-assoc_Cas1_C"/>
</dbReference>
<feature type="domain" description="DUF83" evidence="15">
    <location>
        <begin position="27"/>
        <end position="210"/>
    </location>
</feature>
<keyword evidence="5" id="KW-0269">Exonuclease</keyword>
<dbReference type="NCBIfam" id="TIGR00372">
    <property type="entry name" value="cas4"/>
    <property type="match status" value="1"/>
</dbReference>
<name>A0ABS1WXV5_9GAMM</name>
<keyword evidence="2 14" id="KW-0479">Metal-binding</keyword>
<dbReference type="InterPro" id="IPR022765">
    <property type="entry name" value="Dna2/Cas4_DUF83"/>
</dbReference>
<dbReference type="EMBL" id="JAEVLS010000002">
    <property type="protein sequence ID" value="MBM0105814.1"/>
    <property type="molecule type" value="Genomic_DNA"/>
</dbReference>
<dbReference type="PANTHER" id="PTHR34353">
    <property type="entry name" value="CRISPR-ASSOCIATED ENDONUCLEASE CAS1 1"/>
    <property type="match status" value="1"/>
</dbReference>
<keyword evidence="3 14" id="KW-0255">Endonuclease</keyword>
<reference evidence="16 17" key="1">
    <citation type="journal article" date="2021" name="Int. J. Syst. Evol. Microbiol.">
        <title>Steroidobacter gossypii sp. nov., isolated from soil of cotton cropping field.</title>
        <authorList>
            <person name="Huang R."/>
            <person name="Yang S."/>
            <person name="Zhen C."/>
            <person name="Liu W."/>
        </authorList>
    </citation>
    <scope>NUCLEOTIDE SEQUENCE [LARGE SCALE GENOMIC DNA]</scope>
    <source>
        <strain evidence="16 17">S1-65</strain>
    </source>
</reference>
<dbReference type="Proteomes" id="UP000661077">
    <property type="component" value="Unassembled WGS sequence"/>
</dbReference>
<evidence type="ECO:0000256" key="3">
    <source>
        <dbReference type="ARBA" id="ARBA00022759"/>
    </source>
</evidence>
<evidence type="ECO:0000256" key="6">
    <source>
        <dbReference type="ARBA" id="ARBA00022842"/>
    </source>
</evidence>
<organism evidence="16 17">
    <name type="scientific">Steroidobacter gossypii</name>
    <dbReference type="NCBI Taxonomy" id="2805490"/>
    <lineage>
        <taxon>Bacteria</taxon>
        <taxon>Pseudomonadati</taxon>
        <taxon>Pseudomonadota</taxon>
        <taxon>Gammaproteobacteria</taxon>
        <taxon>Steroidobacterales</taxon>
        <taxon>Steroidobacteraceae</taxon>
        <taxon>Steroidobacter</taxon>
    </lineage>
</organism>
<sequence length="568" mass="63995">MAGEAQPELPLPFPELSGDLPPLPARMINEYQYCPRLAYLEWVQGEWAESSDTVEGRYVHRRVDRPTGDLPEAQASAEQRLHARSITLASNRLGLIARMDLVEAEGNRVTPVDYKRGKRPHVPRGAYDPERVQLCVQGLILEEHGYVCEEGVLYFAESRERVRVVFDHDLRALTRNAIDGLRLIAVGGRIPPPLEDSPKCPRCSLVGICLPDEVNWLHKQDISPRPLTVSRDEALPLYVQARGAKVAKKAETLEISVEDKPVQTVRLVDVSQLAIFGQVYVTTPTLHELMTRDIAVSWHSYGGWFMGHTIGTGHKNVELRTAQYQASFDAQVCLRLAKSIVSAKIQNQRTLLRRNWKGGETEADVIDGFQHDLRGVQRVQSLSELLGVEGQAAARYFGHFSNMISVGDRGSLHFDFEKRNRRPPTDPVNALLSYAYSLLVRAWTVALTAVGFDAYRGFYHQPRYGRPALALDMMEPFRPLIADSSVIQAINNGEVRPSDFISVAGSVALTDDGRKRFIGTFERRMSHEVTHPIFGYKINYRRLLELQARLLGRHLLGEIAEYPNFTTR</sequence>
<dbReference type="EC" id="3.1.-.-" evidence="14"/>
<dbReference type="Pfam" id="PF01867">
    <property type="entry name" value="Cas_Cas1"/>
    <property type="match status" value="1"/>
</dbReference>
<dbReference type="GO" id="GO:0004519">
    <property type="term" value="F:endonuclease activity"/>
    <property type="evidence" value="ECO:0007669"/>
    <property type="project" value="UniProtKB-KW"/>
</dbReference>
<feature type="binding site" evidence="14">
    <location>
        <position position="475"/>
    </location>
    <ligand>
        <name>Mn(2+)</name>
        <dbReference type="ChEBI" id="CHEBI:29035"/>
    </ligand>
</feature>
<keyword evidence="10 14" id="KW-0238">DNA-binding</keyword>
<accession>A0ABS1WXV5</accession>
<evidence type="ECO:0000256" key="2">
    <source>
        <dbReference type="ARBA" id="ARBA00022723"/>
    </source>
</evidence>
<dbReference type="InterPro" id="IPR013343">
    <property type="entry name" value="CRISPR-assoc_prot_Cas4"/>
</dbReference>
<dbReference type="InterPro" id="IPR050646">
    <property type="entry name" value="Cas1"/>
</dbReference>
<evidence type="ECO:0000313" key="17">
    <source>
        <dbReference type="Proteomes" id="UP000661077"/>
    </source>
</evidence>
<comment type="subunit">
    <text evidence="13 14">Homodimer, forms a heterotetramer with a Cas2 homodimer.</text>
</comment>
<evidence type="ECO:0000256" key="10">
    <source>
        <dbReference type="ARBA" id="ARBA00023125"/>
    </source>
</evidence>
<dbReference type="Pfam" id="PF01930">
    <property type="entry name" value="Cas_Cas4"/>
    <property type="match status" value="1"/>
</dbReference>
<dbReference type="CDD" id="cd09634">
    <property type="entry name" value="Cas1_I-II-III"/>
    <property type="match status" value="1"/>
</dbReference>
<evidence type="ECO:0000313" key="16">
    <source>
        <dbReference type="EMBL" id="MBM0105814.1"/>
    </source>
</evidence>
<dbReference type="InterPro" id="IPR002729">
    <property type="entry name" value="CRISPR-assoc_Cas1"/>
</dbReference>
<dbReference type="InterPro" id="IPR042211">
    <property type="entry name" value="CRISPR-assoc_Cas1_N"/>
</dbReference>
<evidence type="ECO:0000256" key="13">
    <source>
        <dbReference type="ARBA" id="ARBA00038592"/>
    </source>
</evidence>
<dbReference type="RefSeq" id="WP_203167836.1">
    <property type="nucleotide sequence ID" value="NZ_JAEVLS010000002.1"/>
</dbReference>
<gene>
    <name evidence="14 16" type="primary">cas1</name>
    <name evidence="16" type="ORF">JM946_13820</name>
</gene>
<dbReference type="Gene3D" id="1.20.120.920">
    <property type="entry name" value="CRISPR-associated endonuclease Cas1, C-terminal domain"/>
    <property type="match status" value="1"/>
</dbReference>
<proteinExistence type="inferred from homology"/>
<evidence type="ECO:0000256" key="8">
    <source>
        <dbReference type="ARBA" id="ARBA00023014"/>
    </source>
</evidence>
<dbReference type="NCBIfam" id="TIGR00287">
    <property type="entry name" value="cas1"/>
    <property type="match status" value="1"/>
</dbReference>
<comment type="catalytic activity">
    <reaction evidence="12">
        <text>exonucleolytic cleavage in the 5'- to 3'-direction to yield nucleoside 3'-phosphates.</text>
        <dbReference type="EC" id="3.1.12.1"/>
    </reaction>
</comment>
<keyword evidence="6 14" id="KW-0460">Magnesium</keyword>
<evidence type="ECO:0000256" key="12">
    <source>
        <dbReference type="ARBA" id="ARBA00033996"/>
    </source>
</evidence>
<keyword evidence="11 14" id="KW-0464">Manganese</keyword>
<protein>
    <recommendedName>
        <fullName evidence="14">CRISPR-associated endonuclease Cas1</fullName>
        <ecNumber evidence="14">3.1.-.-</ecNumber>
    </recommendedName>
</protein>
<evidence type="ECO:0000256" key="5">
    <source>
        <dbReference type="ARBA" id="ARBA00022839"/>
    </source>
</evidence>